<dbReference type="AlphaFoldDB" id="A0A1F5Z1F0"/>
<evidence type="ECO:0000256" key="2">
    <source>
        <dbReference type="SAM" id="Phobius"/>
    </source>
</evidence>
<evidence type="ECO:0000313" key="4">
    <source>
        <dbReference type="Proteomes" id="UP000177354"/>
    </source>
</evidence>
<keyword evidence="2" id="KW-1133">Transmembrane helix</keyword>
<evidence type="ECO:0000313" key="3">
    <source>
        <dbReference type="EMBL" id="OGG06290.1"/>
    </source>
</evidence>
<proteinExistence type="predicted"/>
<reference evidence="3 4" key="1">
    <citation type="journal article" date="2016" name="Nat. Commun.">
        <title>Thousands of microbial genomes shed light on interconnected biogeochemical processes in an aquifer system.</title>
        <authorList>
            <person name="Anantharaman K."/>
            <person name="Brown C.T."/>
            <person name="Hug L.A."/>
            <person name="Sharon I."/>
            <person name="Castelle C.J."/>
            <person name="Probst A.J."/>
            <person name="Thomas B.C."/>
            <person name="Singh A."/>
            <person name="Wilkins M.J."/>
            <person name="Karaoz U."/>
            <person name="Brodie E.L."/>
            <person name="Williams K.H."/>
            <person name="Hubbard S.S."/>
            <person name="Banfield J.F."/>
        </authorList>
    </citation>
    <scope>NUCLEOTIDE SEQUENCE [LARGE SCALE GENOMIC DNA]</scope>
</reference>
<dbReference type="Proteomes" id="UP000177354">
    <property type="component" value="Unassembled WGS sequence"/>
</dbReference>
<accession>A0A1F5Z1F0</accession>
<feature type="region of interest" description="Disordered" evidence="1">
    <location>
        <begin position="316"/>
        <end position="336"/>
    </location>
</feature>
<keyword evidence="2" id="KW-0472">Membrane</keyword>
<sequence length="529" mass="57841">MVLKVSFSYFSYHKLPKLEKYLLSIAFASAVVAVILVSARIASTPVSEFGQAQTNAQVIKEWNFDKKTDDWKSRFTREAIAKDGLYQIRIGQTGFTPLIFNTQVMARMPQALKYFTINLAIIKNNQKPARNQISGSAPVENLSFQDLEILSLAETQSSPSATGEGIACPADVKQCPDGTYVGRVPPDCSFQPCPMPPYPYFTFNLFIKKFADTKWSGPLPITGRINSNFRDFTVKLPVFNPLIIEAIKIEFKNGISVNDVIMIDSIKLLNEKLIIPTKTPFPTKYIPACGQSCSGPDFICAQGLKCLPNPVSPADSTSSGLIEQQSADESTGAGGMPAPRYTCQNPVCPDSNDCRCDITKTPPPSSVPTKPADITCFPPPPCAFGVKDDSGQTLYCDPMPGIVWCPWPTPVVSCIPRPPCADGIKSDDGNYFLYCLPMQNNVWCPKPTSGPPPEPSTPPPPPTITPSTVCKPLPYDCIVWKDNKAENICRFLVAENWCPLPTCIPRPACLDSEPRCLLPEIPGMCPPAL</sequence>
<evidence type="ECO:0000256" key="1">
    <source>
        <dbReference type="SAM" id="MobiDB-lite"/>
    </source>
</evidence>
<comment type="caution">
    <text evidence="3">The sequence shown here is derived from an EMBL/GenBank/DDBJ whole genome shotgun (WGS) entry which is preliminary data.</text>
</comment>
<gene>
    <name evidence="3" type="ORF">A2777_05245</name>
</gene>
<dbReference type="EMBL" id="MFJF01000017">
    <property type="protein sequence ID" value="OGG06290.1"/>
    <property type="molecule type" value="Genomic_DNA"/>
</dbReference>
<organism evidence="3 4">
    <name type="scientific">Candidatus Gottesmanbacteria bacterium RIFCSPHIGHO2_01_FULL_40_15</name>
    <dbReference type="NCBI Taxonomy" id="1798376"/>
    <lineage>
        <taxon>Bacteria</taxon>
        <taxon>Candidatus Gottesmaniibacteriota</taxon>
    </lineage>
</organism>
<name>A0A1F5Z1F0_9BACT</name>
<feature type="transmembrane region" description="Helical" evidence="2">
    <location>
        <begin position="21"/>
        <end position="42"/>
    </location>
</feature>
<feature type="compositionally biased region" description="Polar residues" evidence="1">
    <location>
        <begin position="316"/>
        <end position="329"/>
    </location>
</feature>
<protein>
    <submittedName>
        <fullName evidence="3">Uncharacterized protein</fullName>
    </submittedName>
</protein>
<keyword evidence="2" id="KW-0812">Transmembrane</keyword>